<dbReference type="PANTHER" id="PTHR10334">
    <property type="entry name" value="CYSTEINE-RICH SECRETORY PROTEIN-RELATED"/>
    <property type="match status" value="1"/>
</dbReference>
<protein>
    <recommendedName>
        <fullName evidence="3">SCP domain-containing protein</fullName>
    </recommendedName>
</protein>
<feature type="signal peptide" evidence="2">
    <location>
        <begin position="1"/>
        <end position="21"/>
    </location>
</feature>
<dbReference type="EMBL" id="JALLPB020000353">
    <property type="protein sequence ID" value="KAL3810091.1"/>
    <property type="molecule type" value="Genomic_DNA"/>
</dbReference>
<dbReference type="SUPFAM" id="SSF55797">
    <property type="entry name" value="PR-1-like"/>
    <property type="match status" value="1"/>
</dbReference>
<keyword evidence="2" id="KW-0732">Signal</keyword>
<reference evidence="4 5" key="1">
    <citation type="submission" date="2024-10" db="EMBL/GenBank/DDBJ databases">
        <title>Updated reference genomes for cyclostephanoid diatoms.</title>
        <authorList>
            <person name="Roberts W.R."/>
            <person name="Alverson A.J."/>
        </authorList>
    </citation>
    <scope>NUCLEOTIDE SEQUENCE [LARGE SCALE GENOMIC DNA]</scope>
    <source>
        <strain evidence="4 5">AJA228-03</strain>
    </source>
</reference>
<feature type="region of interest" description="Disordered" evidence="1">
    <location>
        <begin position="293"/>
        <end position="318"/>
    </location>
</feature>
<dbReference type="InterPro" id="IPR035940">
    <property type="entry name" value="CAP_sf"/>
</dbReference>
<feature type="chain" id="PRO_5044886957" description="SCP domain-containing protein" evidence="2">
    <location>
        <begin position="22"/>
        <end position="414"/>
    </location>
</feature>
<dbReference type="SMART" id="SM00198">
    <property type="entry name" value="SCP"/>
    <property type="match status" value="1"/>
</dbReference>
<feature type="compositionally biased region" description="Gly residues" evidence="1">
    <location>
        <begin position="191"/>
        <end position="205"/>
    </location>
</feature>
<organism evidence="4 5">
    <name type="scientific">Cyclostephanos tholiformis</name>
    <dbReference type="NCBI Taxonomy" id="382380"/>
    <lineage>
        <taxon>Eukaryota</taxon>
        <taxon>Sar</taxon>
        <taxon>Stramenopiles</taxon>
        <taxon>Ochrophyta</taxon>
        <taxon>Bacillariophyta</taxon>
        <taxon>Coscinodiscophyceae</taxon>
        <taxon>Thalassiosirophycidae</taxon>
        <taxon>Stephanodiscales</taxon>
        <taxon>Stephanodiscaceae</taxon>
        <taxon>Cyclostephanos</taxon>
    </lineage>
</organism>
<feature type="domain" description="SCP" evidence="3">
    <location>
        <begin position="238"/>
        <end position="382"/>
    </location>
</feature>
<dbReference type="Pfam" id="PF00188">
    <property type="entry name" value="CAP"/>
    <property type="match status" value="1"/>
</dbReference>
<comment type="caution">
    <text evidence="4">The sequence shown here is derived from an EMBL/GenBank/DDBJ whole genome shotgun (WGS) entry which is preliminary data.</text>
</comment>
<evidence type="ECO:0000313" key="4">
    <source>
        <dbReference type="EMBL" id="KAL3810091.1"/>
    </source>
</evidence>
<feature type="region of interest" description="Disordered" evidence="1">
    <location>
        <begin position="179"/>
        <end position="238"/>
    </location>
</feature>
<dbReference type="PRINTS" id="PR00837">
    <property type="entry name" value="V5TPXLIKE"/>
</dbReference>
<dbReference type="Proteomes" id="UP001530377">
    <property type="component" value="Unassembled WGS sequence"/>
</dbReference>
<evidence type="ECO:0000313" key="5">
    <source>
        <dbReference type="Proteomes" id="UP001530377"/>
    </source>
</evidence>
<dbReference type="Gene3D" id="3.40.33.10">
    <property type="entry name" value="CAP"/>
    <property type="match status" value="1"/>
</dbReference>
<proteinExistence type="predicted"/>
<feature type="compositionally biased region" description="Low complexity" evidence="1">
    <location>
        <begin position="206"/>
        <end position="230"/>
    </location>
</feature>
<gene>
    <name evidence="4" type="ORF">ACHAXA_003064</name>
</gene>
<keyword evidence="5" id="KW-1185">Reference proteome</keyword>
<dbReference type="AlphaFoldDB" id="A0ABD3RE93"/>
<dbReference type="InterPro" id="IPR014044">
    <property type="entry name" value="CAP_dom"/>
</dbReference>
<name>A0ABD3RE93_9STRA</name>
<evidence type="ECO:0000256" key="2">
    <source>
        <dbReference type="SAM" id="SignalP"/>
    </source>
</evidence>
<evidence type="ECO:0000259" key="3">
    <source>
        <dbReference type="SMART" id="SM00198"/>
    </source>
</evidence>
<evidence type="ECO:0000256" key="1">
    <source>
        <dbReference type="SAM" id="MobiDB-lite"/>
    </source>
</evidence>
<sequence length="414" mass="45006">MNIFRCSSLLALALWHVGCDGARVGAPKQQEGSFSNEVAPYEEEMYIPDESESYVESDTSTDGHRFMSECGQNQRVFFVTFTTDNRAEETSFQLIGPSGGIIGRAPTNGRRFQDNTQYTFRYCVRIGNQYKLRWKDSGGNGMCCQFGRGTYRYGIDGTKMYGSNMQKTFSSVGVHTFKVPSRSSSQSNSGSSGGSGGSSGSGSSGSSGNTGSNQSSSNSGGSGSNQSASSKNDDGGLERDDAWLEAHNVRRKKYHLQWGKSYAPLTWSPMLANQARQWANQLLEGCGSPFSTANHEPGVSEGENMARNVGSGSNGELKTPDQVLNRWVEMEMGDGFPENAHLTQALWRASKYVGCADSVKAIDGGYCRYQVCRYATAGNCNMGYWNAKVGNNWMTPMLLDESKCGPNCSPEGWC</sequence>
<accession>A0ABD3RE93</accession>
<dbReference type="InterPro" id="IPR001283">
    <property type="entry name" value="CRISP-related"/>
</dbReference>